<evidence type="ECO:0000313" key="1">
    <source>
        <dbReference type="EMBL" id="NHN83045.1"/>
    </source>
</evidence>
<sequence>MKIVLVHGWGFDRHFWEKTARSLGSGVIVPDLGFFGPPDLTIPTGEPLTLVGHSLGLLRLLSMPDDLLPEGSLFLGINGFTCFARAPDFPSGIAPRVLDRMMTALQRDPDTAVRQFHASCGLIDPRPSAEEQGLPTGTPVRERLRDGLTMLRNGDARSSRRRISAVLAGRDDPVVTPAMTEACFPPDLVCWSETGGHLLPLTHPDLCARFIRTVMEQHNDAA</sequence>
<name>A0ABX0JMH4_9PROT</name>
<reference evidence="1 2" key="1">
    <citation type="journal article" date="2020" name="Int. J. Syst. Evol. Microbiol.">
        <title>Novel acetic acid bacteria from cider fermentations: Acetobacter conturbans sp. nov. and Acetobacter fallax sp. nov.</title>
        <authorList>
            <person name="Sombolestani A.S."/>
            <person name="Cleenwerck I."/>
            <person name="Cnockaert M."/>
            <person name="Borremans W."/>
            <person name="Wieme A.D."/>
            <person name="De Vuyst L."/>
            <person name="Vandamme P."/>
        </authorList>
    </citation>
    <scope>NUCLEOTIDE SEQUENCE [LARGE SCALE GENOMIC DNA]</scope>
    <source>
        <strain evidence="1 2">LMG 30640</strain>
    </source>
</reference>
<protein>
    <submittedName>
        <fullName evidence="1">Alpha/beta hydrolase</fullName>
    </submittedName>
</protein>
<evidence type="ECO:0000313" key="2">
    <source>
        <dbReference type="Proteomes" id="UP000635278"/>
    </source>
</evidence>
<keyword evidence="2" id="KW-1185">Reference proteome</keyword>
<dbReference type="RefSeq" id="WP_173581579.1">
    <property type="nucleotide sequence ID" value="NZ_WOTB01000001.1"/>
</dbReference>
<dbReference type="GO" id="GO:0016787">
    <property type="term" value="F:hydrolase activity"/>
    <property type="evidence" value="ECO:0007669"/>
    <property type="project" value="UniProtKB-KW"/>
</dbReference>
<dbReference type="Proteomes" id="UP000635278">
    <property type="component" value="Unassembled WGS sequence"/>
</dbReference>
<comment type="caution">
    <text evidence="1">The sequence shown here is derived from an EMBL/GenBank/DDBJ whole genome shotgun (WGS) entry which is preliminary data.</text>
</comment>
<proteinExistence type="predicted"/>
<dbReference type="SUPFAM" id="SSF53474">
    <property type="entry name" value="alpha/beta-Hydrolases"/>
    <property type="match status" value="1"/>
</dbReference>
<dbReference type="Gene3D" id="3.40.50.1820">
    <property type="entry name" value="alpha/beta hydrolase"/>
    <property type="match status" value="1"/>
</dbReference>
<gene>
    <name evidence="1" type="ORF">GOB93_00055</name>
</gene>
<dbReference type="InterPro" id="IPR029058">
    <property type="entry name" value="AB_hydrolase_fold"/>
</dbReference>
<keyword evidence="1" id="KW-0378">Hydrolase</keyword>
<organism evidence="1 2">
    <name type="scientific">Acetobacter musti</name>
    <dbReference type="NCBI Taxonomy" id="864732"/>
    <lineage>
        <taxon>Bacteria</taxon>
        <taxon>Pseudomonadati</taxon>
        <taxon>Pseudomonadota</taxon>
        <taxon>Alphaproteobacteria</taxon>
        <taxon>Acetobacterales</taxon>
        <taxon>Acetobacteraceae</taxon>
        <taxon>Acetobacter</taxon>
    </lineage>
</organism>
<accession>A0ABX0JMH4</accession>
<dbReference type="EMBL" id="WOTB01000001">
    <property type="protein sequence ID" value="NHN83045.1"/>
    <property type="molecule type" value="Genomic_DNA"/>
</dbReference>